<dbReference type="AlphaFoldDB" id="A0A8I1EAV0"/>
<organism evidence="1 2">
    <name type="scientific">Pseudomonas putida</name>
    <name type="common">Arthrobacter siderocapsulatus</name>
    <dbReference type="NCBI Taxonomy" id="303"/>
    <lineage>
        <taxon>Bacteria</taxon>
        <taxon>Pseudomonadati</taxon>
        <taxon>Pseudomonadota</taxon>
        <taxon>Gammaproteobacteria</taxon>
        <taxon>Pseudomonadales</taxon>
        <taxon>Pseudomonadaceae</taxon>
        <taxon>Pseudomonas</taxon>
    </lineage>
</organism>
<gene>
    <name evidence="1" type="ORF">JEU22_04060</name>
</gene>
<evidence type="ECO:0000313" key="2">
    <source>
        <dbReference type="Proteomes" id="UP000637061"/>
    </source>
</evidence>
<dbReference type="Proteomes" id="UP000637061">
    <property type="component" value="Unassembled WGS sequence"/>
</dbReference>
<protein>
    <submittedName>
        <fullName evidence="1">Uncharacterized protein</fullName>
    </submittedName>
</protein>
<accession>A0A8I1EAV0</accession>
<dbReference type="EMBL" id="JAEHTE010000002">
    <property type="protein sequence ID" value="MBI6883080.1"/>
    <property type="molecule type" value="Genomic_DNA"/>
</dbReference>
<reference evidence="1" key="1">
    <citation type="submission" date="2020-12" db="EMBL/GenBank/DDBJ databases">
        <title>Enhanced detection system for hospital associated transmission using whole genome sequencing surveillance.</title>
        <authorList>
            <person name="Harrison L.H."/>
            <person name="Van Tyne D."/>
            <person name="Marsh J.W."/>
            <person name="Griffith M.P."/>
            <person name="Snyder D.J."/>
            <person name="Cooper V.S."/>
            <person name="Mustapha M."/>
        </authorList>
    </citation>
    <scope>NUCLEOTIDE SEQUENCE</scope>
    <source>
        <strain evidence="1">PSB00042</strain>
    </source>
</reference>
<dbReference type="RefSeq" id="WP_198746694.1">
    <property type="nucleotide sequence ID" value="NZ_JAEHTE010000002.1"/>
</dbReference>
<comment type="caution">
    <text evidence="1">The sequence shown here is derived from an EMBL/GenBank/DDBJ whole genome shotgun (WGS) entry which is preliminary data.</text>
</comment>
<evidence type="ECO:0000313" key="1">
    <source>
        <dbReference type="EMBL" id="MBI6883080.1"/>
    </source>
</evidence>
<sequence>MAKAEKADGLATTGGTDYCIIYPLKSRKKAMDRPKELLPVSLSAFDPEVFIQALHQLGYKAYNDPRRLIEEFTPNGRVTVHANGRYRILSLEDDGSLSLSGPLNFDLMEPPVVLCKVDA</sequence>
<proteinExistence type="predicted"/>
<name>A0A8I1EAV0_PSEPU</name>